<accession>A0A7J7G907</accession>
<reference evidence="2" key="1">
    <citation type="journal article" date="2020" name="Nat. Commun.">
        <title>Genome assembly of wild tea tree DASZ reveals pedigree and selection history of tea varieties.</title>
        <authorList>
            <person name="Zhang W."/>
            <person name="Zhang Y."/>
            <person name="Qiu H."/>
            <person name="Guo Y."/>
            <person name="Wan H."/>
            <person name="Zhang X."/>
            <person name="Scossa F."/>
            <person name="Alseekh S."/>
            <person name="Zhang Q."/>
            <person name="Wang P."/>
            <person name="Xu L."/>
            <person name="Schmidt M.H."/>
            <person name="Jia X."/>
            <person name="Li D."/>
            <person name="Zhu A."/>
            <person name="Guo F."/>
            <person name="Chen W."/>
            <person name="Ni D."/>
            <person name="Usadel B."/>
            <person name="Fernie A.R."/>
            <person name="Wen W."/>
        </authorList>
    </citation>
    <scope>NUCLEOTIDE SEQUENCE [LARGE SCALE GENOMIC DNA]</scope>
    <source>
        <strain evidence="2">cv. G240</strain>
    </source>
</reference>
<proteinExistence type="predicted"/>
<comment type="caution">
    <text evidence="1">The sequence shown here is derived from an EMBL/GenBank/DDBJ whole genome shotgun (WGS) entry which is preliminary data.</text>
</comment>
<protein>
    <submittedName>
        <fullName evidence="1">Uncharacterized protein</fullName>
    </submittedName>
</protein>
<dbReference type="Proteomes" id="UP000593564">
    <property type="component" value="Unassembled WGS sequence"/>
</dbReference>
<reference evidence="1 2" key="2">
    <citation type="submission" date="2020-07" db="EMBL/GenBank/DDBJ databases">
        <title>Genome assembly of wild tea tree DASZ reveals pedigree and selection history of tea varieties.</title>
        <authorList>
            <person name="Zhang W."/>
        </authorList>
    </citation>
    <scope>NUCLEOTIDE SEQUENCE [LARGE SCALE GENOMIC DNA]</scope>
    <source>
        <strain evidence="2">cv. G240</strain>
        <tissue evidence="1">Leaf</tissue>
    </source>
</reference>
<organism evidence="1 2">
    <name type="scientific">Camellia sinensis</name>
    <name type="common">Tea plant</name>
    <name type="synonym">Thea sinensis</name>
    <dbReference type="NCBI Taxonomy" id="4442"/>
    <lineage>
        <taxon>Eukaryota</taxon>
        <taxon>Viridiplantae</taxon>
        <taxon>Streptophyta</taxon>
        <taxon>Embryophyta</taxon>
        <taxon>Tracheophyta</taxon>
        <taxon>Spermatophyta</taxon>
        <taxon>Magnoliopsida</taxon>
        <taxon>eudicotyledons</taxon>
        <taxon>Gunneridae</taxon>
        <taxon>Pentapetalae</taxon>
        <taxon>asterids</taxon>
        <taxon>Ericales</taxon>
        <taxon>Theaceae</taxon>
        <taxon>Camellia</taxon>
    </lineage>
</organism>
<sequence length="69" mass="7661">MLKSVTGRSEHAMLSEDEISKAIKLLIAQYFPCGNSNCTQGTIRQLCTPVVKKWVKLHFATIAAKVKNL</sequence>
<evidence type="ECO:0000313" key="2">
    <source>
        <dbReference type="Proteomes" id="UP000593564"/>
    </source>
</evidence>
<dbReference type="EMBL" id="JACBKZ010000012">
    <property type="protein sequence ID" value="KAF5937037.1"/>
    <property type="molecule type" value="Genomic_DNA"/>
</dbReference>
<name>A0A7J7G907_CAMSI</name>
<dbReference type="AlphaFoldDB" id="A0A7J7G907"/>
<gene>
    <name evidence="1" type="ORF">HYC85_024543</name>
</gene>
<evidence type="ECO:0000313" key="1">
    <source>
        <dbReference type="EMBL" id="KAF5937037.1"/>
    </source>
</evidence>
<keyword evidence="2" id="KW-1185">Reference proteome</keyword>